<dbReference type="KEGG" id="lgi:LOTGIDRAFT_77996"/>
<evidence type="ECO:0000256" key="2">
    <source>
        <dbReference type="ARBA" id="ARBA00022692"/>
    </source>
</evidence>
<protein>
    <submittedName>
        <fullName evidence="5">Uncharacterized protein</fullName>
    </submittedName>
</protein>
<feature type="non-terminal residue" evidence="5">
    <location>
        <position position="1"/>
    </location>
</feature>
<dbReference type="PANTHER" id="PTHR22914">
    <property type="entry name" value="CHITIN SYNTHASE"/>
    <property type="match status" value="1"/>
</dbReference>
<dbReference type="GO" id="GO:0004100">
    <property type="term" value="F:chitin synthase activity"/>
    <property type="evidence" value="ECO:0007669"/>
    <property type="project" value="InterPro"/>
</dbReference>
<dbReference type="AlphaFoldDB" id="V4ARU9"/>
<evidence type="ECO:0000313" key="5">
    <source>
        <dbReference type="EMBL" id="ESO97575.1"/>
    </source>
</evidence>
<dbReference type="Proteomes" id="UP000030746">
    <property type="component" value="Unassembled WGS sequence"/>
</dbReference>
<dbReference type="HOGENOM" id="CLU_1987141_0_0_1"/>
<dbReference type="GO" id="GO:0016020">
    <property type="term" value="C:membrane"/>
    <property type="evidence" value="ECO:0007669"/>
    <property type="project" value="UniProtKB-SubCell"/>
</dbReference>
<proteinExistence type="predicted"/>
<feature type="non-terminal residue" evidence="5">
    <location>
        <position position="126"/>
    </location>
</feature>
<dbReference type="EMBL" id="KB201304">
    <property type="protein sequence ID" value="ESO97575.1"/>
    <property type="molecule type" value="Genomic_DNA"/>
</dbReference>
<sequence length="126" mass="14388">LDKEELNFWVEFIQKYMTPEIKTVEEEAQVAKDLGTLRNKVCLFFFLLNALFITIIFILESVSRYSPGLSIRLPCDTGGAGQKIEPISIAFTLIFGILLLLQFICMLFHRVSTLIHIASTTNIQFK</sequence>
<dbReference type="OrthoDB" id="6155625at2759"/>
<keyword evidence="6" id="KW-1185">Reference proteome</keyword>
<keyword evidence="4" id="KW-1133">Transmembrane helix</keyword>
<organism evidence="5 6">
    <name type="scientific">Lottia gigantea</name>
    <name type="common">Giant owl limpet</name>
    <dbReference type="NCBI Taxonomy" id="225164"/>
    <lineage>
        <taxon>Eukaryota</taxon>
        <taxon>Metazoa</taxon>
        <taxon>Spiralia</taxon>
        <taxon>Lophotrochozoa</taxon>
        <taxon>Mollusca</taxon>
        <taxon>Gastropoda</taxon>
        <taxon>Patellogastropoda</taxon>
        <taxon>Lottioidea</taxon>
        <taxon>Lottiidae</taxon>
        <taxon>Lottia</taxon>
    </lineage>
</organism>
<dbReference type="GeneID" id="20252312"/>
<dbReference type="GO" id="GO:0071944">
    <property type="term" value="C:cell periphery"/>
    <property type="evidence" value="ECO:0007669"/>
    <property type="project" value="TreeGrafter"/>
</dbReference>
<dbReference type="CTD" id="20252312"/>
<dbReference type="RefSeq" id="XP_009051347.1">
    <property type="nucleotide sequence ID" value="XM_009053099.1"/>
</dbReference>
<accession>V4ARU9</accession>
<name>V4ARU9_LOTGI</name>
<comment type="subcellular location">
    <subcellularLocation>
        <location evidence="1">Membrane</location>
        <topology evidence="1">Multi-pass membrane protein</topology>
    </subcellularLocation>
</comment>
<gene>
    <name evidence="5" type="ORF">LOTGIDRAFT_77996</name>
</gene>
<keyword evidence="3 4" id="KW-0472">Membrane</keyword>
<evidence type="ECO:0000256" key="1">
    <source>
        <dbReference type="ARBA" id="ARBA00004141"/>
    </source>
</evidence>
<dbReference type="PANTHER" id="PTHR22914:SF42">
    <property type="entry name" value="CHITIN SYNTHASE"/>
    <property type="match status" value="1"/>
</dbReference>
<evidence type="ECO:0000256" key="3">
    <source>
        <dbReference type="ARBA" id="ARBA00023136"/>
    </source>
</evidence>
<dbReference type="InterPro" id="IPR004835">
    <property type="entry name" value="Chitin_synth"/>
</dbReference>
<evidence type="ECO:0000313" key="6">
    <source>
        <dbReference type="Proteomes" id="UP000030746"/>
    </source>
</evidence>
<evidence type="ECO:0000256" key="4">
    <source>
        <dbReference type="SAM" id="Phobius"/>
    </source>
</evidence>
<dbReference type="OMA" id="WVVATYF"/>
<feature type="transmembrane region" description="Helical" evidence="4">
    <location>
        <begin position="41"/>
        <end position="59"/>
    </location>
</feature>
<feature type="transmembrane region" description="Helical" evidence="4">
    <location>
        <begin position="87"/>
        <end position="108"/>
    </location>
</feature>
<dbReference type="GO" id="GO:0006031">
    <property type="term" value="P:chitin biosynthetic process"/>
    <property type="evidence" value="ECO:0007669"/>
    <property type="project" value="TreeGrafter"/>
</dbReference>
<reference evidence="5 6" key="1">
    <citation type="journal article" date="2013" name="Nature">
        <title>Insights into bilaterian evolution from three spiralian genomes.</title>
        <authorList>
            <person name="Simakov O."/>
            <person name="Marletaz F."/>
            <person name="Cho S.J."/>
            <person name="Edsinger-Gonzales E."/>
            <person name="Havlak P."/>
            <person name="Hellsten U."/>
            <person name="Kuo D.H."/>
            <person name="Larsson T."/>
            <person name="Lv J."/>
            <person name="Arendt D."/>
            <person name="Savage R."/>
            <person name="Osoegawa K."/>
            <person name="de Jong P."/>
            <person name="Grimwood J."/>
            <person name="Chapman J.A."/>
            <person name="Shapiro H."/>
            <person name="Aerts A."/>
            <person name="Otillar R.P."/>
            <person name="Terry A.Y."/>
            <person name="Boore J.L."/>
            <person name="Grigoriev I.V."/>
            <person name="Lindberg D.R."/>
            <person name="Seaver E.C."/>
            <person name="Weisblat D.A."/>
            <person name="Putnam N.H."/>
            <person name="Rokhsar D.S."/>
        </authorList>
    </citation>
    <scope>NUCLEOTIDE SEQUENCE [LARGE SCALE GENOMIC DNA]</scope>
</reference>
<keyword evidence="2 4" id="KW-0812">Transmembrane</keyword>